<name>A0A0S4JEN4_BODSA</name>
<feature type="region of interest" description="Disordered" evidence="1">
    <location>
        <begin position="50"/>
        <end position="93"/>
    </location>
</feature>
<evidence type="ECO:0000256" key="1">
    <source>
        <dbReference type="SAM" id="MobiDB-lite"/>
    </source>
</evidence>
<keyword evidence="4" id="KW-1185">Reference proteome</keyword>
<evidence type="ECO:0000256" key="2">
    <source>
        <dbReference type="SAM" id="Phobius"/>
    </source>
</evidence>
<keyword evidence="2" id="KW-0812">Transmembrane</keyword>
<dbReference type="VEuPathDB" id="TriTrypDB:BSAL_18175"/>
<organism evidence="3 4">
    <name type="scientific">Bodo saltans</name>
    <name type="common">Flagellated protozoan</name>
    <dbReference type="NCBI Taxonomy" id="75058"/>
    <lineage>
        <taxon>Eukaryota</taxon>
        <taxon>Discoba</taxon>
        <taxon>Euglenozoa</taxon>
        <taxon>Kinetoplastea</taxon>
        <taxon>Metakinetoplastina</taxon>
        <taxon>Eubodonida</taxon>
        <taxon>Bodonidae</taxon>
        <taxon>Bodo</taxon>
    </lineage>
</organism>
<gene>
    <name evidence="3" type="ORF">BSAL_18175</name>
</gene>
<keyword evidence="2" id="KW-1133">Transmembrane helix</keyword>
<feature type="compositionally biased region" description="Basic and acidic residues" evidence="1">
    <location>
        <begin position="70"/>
        <end position="82"/>
    </location>
</feature>
<feature type="compositionally biased region" description="Basic and acidic residues" evidence="1">
    <location>
        <begin position="50"/>
        <end position="62"/>
    </location>
</feature>
<evidence type="ECO:0000313" key="4">
    <source>
        <dbReference type="Proteomes" id="UP000051952"/>
    </source>
</evidence>
<evidence type="ECO:0000313" key="3">
    <source>
        <dbReference type="EMBL" id="CUG88908.1"/>
    </source>
</evidence>
<accession>A0A0S4JEN4</accession>
<proteinExistence type="predicted"/>
<feature type="non-terminal residue" evidence="3">
    <location>
        <position position="265"/>
    </location>
</feature>
<protein>
    <submittedName>
        <fullName evidence="3">GPI-anchored surface protein, putative</fullName>
    </submittedName>
</protein>
<dbReference type="Proteomes" id="UP000051952">
    <property type="component" value="Unassembled WGS sequence"/>
</dbReference>
<keyword evidence="2" id="KW-0472">Membrane</keyword>
<dbReference type="EMBL" id="CYKH01001683">
    <property type="protein sequence ID" value="CUG88908.1"/>
    <property type="molecule type" value="Genomic_DNA"/>
</dbReference>
<feature type="transmembrane region" description="Helical" evidence="2">
    <location>
        <begin position="12"/>
        <end position="30"/>
    </location>
</feature>
<reference evidence="4" key="1">
    <citation type="submission" date="2015-09" db="EMBL/GenBank/DDBJ databases">
        <authorList>
            <consortium name="Pathogen Informatics"/>
        </authorList>
    </citation>
    <scope>NUCLEOTIDE SEQUENCE [LARGE SCALE GENOMIC DNA]</scope>
    <source>
        <strain evidence="4">Lake Konstanz</strain>
    </source>
</reference>
<dbReference type="AlphaFoldDB" id="A0A0S4JEN4"/>
<sequence>MANLSSRRQLFTWFIIVAPCILIFLWTSGFNSMHHDDSVIIERRVHDEEDVRPKSPVPERHQRVPPARKSFQEVRKSPERLTHTTQQQQVRKRTFDPLSTHEGDNDDVAFHQWCLGLLRKAFGCSITDAVYDPILFNLLVQTLERDKHDSSDPYLHWPFIDDEFVYSDINAPVTPPTHFRTIGEALWWTKRWTSVAITKITRDSELEKLYRRMTTRSSSSSTSELKMKLLENTFIRAFTAQVQHFHIVLQVVTDATLTAEQRVMI</sequence>